<dbReference type="InterPro" id="IPR001347">
    <property type="entry name" value="SIS_dom"/>
</dbReference>
<dbReference type="AlphaFoldDB" id="X1DIX5"/>
<feature type="transmembrane region" description="Helical" evidence="1">
    <location>
        <begin position="154"/>
        <end position="178"/>
    </location>
</feature>
<dbReference type="SUPFAM" id="SSF53697">
    <property type="entry name" value="SIS domain"/>
    <property type="match status" value="1"/>
</dbReference>
<evidence type="ECO:0000259" key="2">
    <source>
        <dbReference type="PROSITE" id="PS51464"/>
    </source>
</evidence>
<dbReference type="PANTHER" id="PTHR38418:SF2">
    <property type="entry name" value="SUGAR ISOMERASE, KPSF_GUTQ (AFU_ORTHOLOGUE AFUA_6G08860)"/>
    <property type="match status" value="1"/>
</dbReference>
<accession>X1DIX5</accession>
<protein>
    <recommendedName>
        <fullName evidence="2">SIS domain-containing protein</fullName>
    </recommendedName>
</protein>
<dbReference type="GO" id="GO:1901135">
    <property type="term" value="P:carbohydrate derivative metabolic process"/>
    <property type="evidence" value="ECO:0007669"/>
    <property type="project" value="InterPro"/>
</dbReference>
<dbReference type="PANTHER" id="PTHR38418">
    <property type="entry name" value="SUGAR ISOMERASE, KPSF/GUTQ (AFU_ORTHOLOGUE AFUA_6G08860)"/>
    <property type="match status" value="1"/>
</dbReference>
<dbReference type="CDD" id="cd05014">
    <property type="entry name" value="SIS_Kpsf"/>
    <property type="match status" value="1"/>
</dbReference>
<proteinExistence type="predicted"/>
<keyword evidence="1" id="KW-1133">Transmembrane helix</keyword>
<dbReference type="PROSITE" id="PS51464">
    <property type="entry name" value="SIS"/>
    <property type="match status" value="1"/>
</dbReference>
<keyword evidence="1" id="KW-0812">Transmembrane</keyword>
<feature type="non-terminal residue" evidence="3">
    <location>
        <position position="198"/>
    </location>
</feature>
<sequence length="198" mass="21717">MNKKDSYEIMKKVWDDEIEAINTLKDKISIDTILKVTEMIKNCKKKNGKVLTTGAGSSSIQARKIAHNFSCIEVPSFFLSTEVTVHGGLGVLQKNDLVIALSRGGKSREILEILPAIKEKGAKLISVTENEKSELAKAGDILLKIKIDREADPLNMLATSSTAVILAVFDAIIILMMYQENYKKEQFAVIHPGGAVGE</sequence>
<gene>
    <name evidence="3" type="ORF">S01H4_43122</name>
</gene>
<reference evidence="3" key="1">
    <citation type="journal article" date="2014" name="Front. Microbiol.">
        <title>High frequency of phylogenetically diverse reductive dehalogenase-homologous genes in deep subseafloor sedimentary metagenomes.</title>
        <authorList>
            <person name="Kawai M."/>
            <person name="Futagami T."/>
            <person name="Toyoda A."/>
            <person name="Takaki Y."/>
            <person name="Nishi S."/>
            <person name="Hori S."/>
            <person name="Arai W."/>
            <person name="Tsubouchi T."/>
            <person name="Morono Y."/>
            <person name="Uchiyama I."/>
            <person name="Ito T."/>
            <person name="Fujiyama A."/>
            <person name="Inagaki F."/>
            <person name="Takami H."/>
        </authorList>
    </citation>
    <scope>NUCLEOTIDE SEQUENCE</scope>
    <source>
        <strain evidence="3">Expedition CK06-06</strain>
    </source>
</reference>
<dbReference type="InterPro" id="IPR035474">
    <property type="entry name" value="SIS_Kpsf"/>
</dbReference>
<dbReference type="Gene3D" id="3.40.50.10490">
    <property type="entry name" value="Glucose-6-phosphate isomerase like protein, domain 1"/>
    <property type="match status" value="1"/>
</dbReference>
<name>X1DIX5_9ZZZZ</name>
<dbReference type="GO" id="GO:0097367">
    <property type="term" value="F:carbohydrate derivative binding"/>
    <property type="evidence" value="ECO:0007669"/>
    <property type="project" value="InterPro"/>
</dbReference>
<dbReference type="Pfam" id="PF01380">
    <property type="entry name" value="SIS"/>
    <property type="match status" value="1"/>
</dbReference>
<dbReference type="EMBL" id="BART01023756">
    <property type="protein sequence ID" value="GAG96366.1"/>
    <property type="molecule type" value="Genomic_DNA"/>
</dbReference>
<evidence type="ECO:0000313" key="3">
    <source>
        <dbReference type="EMBL" id="GAG96366.1"/>
    </source>
</evidence>
<comment type="caution">
    <text evidence="3">The sequence shown here is derived from an EMBL/GenBank/DDBJ whole genome shotgun (WGS) entry which is preliminary data.</text>
</comment>
<feature type="domain" description="SIS" evidence="2">
    <location>
        <begin position="36"/>
        <end position="182"/>
    </location>
</feature>
<keyword evidence="1" id="KW-0472">Membrane</keyword>
<evidence type="ECO:0000256" key="1">
    <source>
        <dbReference type="SAM" id="Phobius"/>
    </source>
</evidence>
<organism evidence="3">
    <name type="scientific">marine sediment metagenome</name>
    <dbReference type="NCBI Taxonomy" id="412755"/>
    <lineage>
        <taxon>unclassified sequences</taxon>
        <taxon>metagenomes</taxon>
        <taxon>ecological metagenomes</taxon>
    </lineage>
</organism>
<dbReference type="InterPro" id="IPR046348">
    <property type="entry name" value="SIS_dom_sf"/>
</dbReference>